<dbReference type="PANTHER" id="PTHR22930">
    <property type="match status" value="1"/>
</dbReference>
<evidence type="ECO:0000256" key="6">
    <source>
        <dbReference type="ARBA" id="ARBA00022801"/>
    </source>
</evidence>
<evidence type="ECO:0000259" key="8">
    <source>
        <dbReference type="Pfam" id="PF13359"/>
    </source>
</evidence>
<dbReference type="PANTHER" id="PTHR22930:SF289">
    <property type="entry name" value="DDE TNP4 DOMAIN-CONTAINING PROTEIN-RELATED"/>
    <property type="match status" value="1"/>
</dbReference>
<dbReference type="EMBL" id="JAHWGI010001401">
    <property type="protein sequence ID" value="KAK3929502.1"/>
    <property type="molecule type" value="Genomic_DNA"/>
</dbReference>
<keyword evidence="10" id="KW-1185">Reference proteome</keyword>
<evidence type="ECO:0000256" key="7">
    <source>
        <dbReference type="ARBA" id="ARBA00023242"/>
    </source>
</evidence>
<dbReference type="Pfam" id="PF13359">
    <property type="entry name" value="DDE_Tnp_4"/>
    <property type="match status" value="1"/>
</dbReference>
<organism evidence="9 10">
    <name type="scientific">Frankliniella fusca</name>
    <dbReference type="NCBI Taxonomy" id="407009"/>
    <lineage>
        <taxon>Eukaryota</taxon>
        <taxon>Metazoa</taxon>
        <taxon>Ecdysozoa</taxon>
        <taxon>Arthropoda</taxon>
        <taxon>Hexapoda</taxon>
        <taxon>Insecta</taxon>
        <taxon>Pterygota</taxon>
        <taxon>Neoptera</taxon>
        <taxon>Paraneoptera</taxon>
        <taxon>Thysanoptera</taxon>
        <taxon>Terebrantia</taxon>
        <taxon>Thripoidea</taxon>
        <taxon>Thripidae</taxon>
        <taxon>Frankliniella</taxon>
    </lineage>
</organism>
<dbReference type="GO" id="GO:0005634">
    <property type="term" value="C:nucleus"/>
    <property type="evidence" value="ECO:0007669"/>
    <property type="project" value="UniProtKB-SubCell"/>
</dbReference>
<evidence type="ECO:0000256" key="2">
    <source>
        <dbReference type="ARBA" id="ARBA00004123"/>
    </source>
</evidence>
<accession>A0AAE1HX54</accession>
<keyword evidence="5" id="KW-0479">Metal-binding</keyword>
<evidence type="ECO:0000256" key="4">
    <source>
        <dbReference type="ARBA" id="ARBA00022722"/>
    </source>
</evidence>
<dbReference type="InterPro" id="IPR045249">
    <property type="entry name" value="HARBI1-like"/>
</dbReference>
<gene>
    <name evidence="9" type="ORF">KUF71_003509</name>
</gene>
<proteinExistence type="inferred from homology"/>
<comment type="subcellular location">
    <subcellularLocation>
        <location evidence="2">Nucleus</location>
    </subcellularLocation>
</comment>
<feature type="domain" description="DDE Tnp4" evidence="8">
    <location>
        <begin position="189"/>
        <end position="320"/>
    </location>
</feature>
<reference evidence="9" key="2">
    <citation type="journal article" date="2023" name="BMC Genomics">
        <title>Pest status, molecular evolution, and epigenetic factors derived from the genome assembly of Frankliniella fusca, a thysanopteran phytovirus vector.</title>
        <authorList>
            <person name="Catto M.A."/>
            <person name="Labadie P.E."/>
            <person name="Jacobson A.L."/>
            <person name="Kennedy G.G."/>
            <person name="Srinivasan R."/>
            <person name="Hunt B.G."/>
        </authorList>
    </citation>
    <scope>NUCLEOTIDE SEQUENCE</scope>
    <source>
        <strain evidence="9">PL_HMW_Pooled</strain>
    </source>
</reference>
<evidence type="ECO:0000313" key="10">
    <source>
        <dbReference type="Proteomes" id="UP001219518"/>
    </source>
</evidence>
<dbReference type="GO" id="GO:0004518">
    <property type="term" value="F:nuclease activity"/>
    <property type="evidence" value="ECO:0007669"/>
    <property type="project" value="UniProtKB-KW"/>
</dbReference>
<dbReference type="AlphaFoldDB" id="A0AAE1HX54"/>
<dbReference type="GO" id="GO:0046872">
    <property type="term" value="F:metal ion binding"/>
    <property type="evidence" value="ECO:0007669"/>
    <property type="project" value="UniProtKB-KW"/>
</dbReference>
<reference evidence="9" key="1">
    <citation type="submission" date="2021-07" db="EMBL/GenBank/DDBJ databases">
        <authorList>
            <person name="Catto M.A."/>
            <person name="Jacobson A."/>
            <person name="Kennedy G."/>
            <person name="Labadie P."/>
            <person name="Hunt B.G."/>
            <person name="Srinivasan R."/>
        </authorList>
    </citation>
    <scope>NUCLEOTIDE SEQUENCE</scope>
    <source>
        <strain evidence="9">PL_HMW_Pooled</strain>
        <tissue evidence="9">Head</tissue>
    </source>
</reference>
<evidence type="ECO:0000256" key="3">
    <source>
        <dbReference type="ARBA" id="ARBA00006958"/>
    </source>
</evidence>
<dbReference type="InterPro" id="IPR027806">
    <property type="entry name" value="HARBI1_dom"/>
</dbReference>
<keyword evidence="7" id="KW-0539">Nucleus</keyword>
<comment type="caution">
    <text evidence="9">The sequence shown here is derived from an EMBL/GenBank/DDBJ whole genome shotgun (WGS) entry which is preliminary data.</text>
</comment>
<dbReference type="GO" id="GO:0016787">
    <property type="term" value="F:hydrolase activity"/>
    <property type="evidence" value="ECO:0007669"/>
    <property type="project" value="UniProtKB-KW"/>
</dbReference>
<keyword evidence="4" id="KW-0540">Nuclease</keyword>
<evidence type="ECO:0000313" key="9">
    <source>
        <dbReference type="EMBL" id="KAK3929502.1"/>
    </source>
</evidence>
<evidence type="ECO:0000256" key="5">
    <source>
        <dbReference type="ARBA" id="ARBA00022723"/>
    </source>
</evidence>
<protein>
    <submittedName>
        <fullName evidence="9">Nuclease</fullName>
    </submittedName>
</protein>
<sequence length="330" mass="38370">MAAFPDNLFDLLEYDYFDGCPPDAIAEHERRVRHQEFVRVHLRDVHNTFDVSIECFVELYRVPQDVCIELINLLTPFITVKNSRSSDGKNFHDMMHQRRAVRSTIPIYMRVLCSLYYYATGCYQEHVGTSMFHTMSQASVSYSIQEVTQALQHPLILKTFIRFPSTHAERVEKTERNARLGLPGVLGIVDGTLIRITHSPKPHQHYFSRKHFVSLNAMIVCDVDLNILNVNARFPGSCHDSWVYRSSPIDEVMQEAFREDQCYPLGASRYPHRPWLMTPILNAPPDTPEYLYTKLHCRCRNPVERCIGVLKARWRCLSNDRAISYRSETT</sequence>
<keyword evidence="6" id="KW-0378">Hydrolase</keyword>
<comment type="similarity">
    <text evidence="3">Belongs to the HARBI1 family.</text>
</comment>
<dbReference type="Proteomes" id="UP001219518">
    <property type="component" value="Unassembled WGS sequence"/>
</dbReference>
<name>A0AAE1HX54_9NEOP</name>
<evidence type="ECO:0000256" key="1">
    <source>
        <dbReference type="ARBA" id="ARBA00001968"/>
    </source>
</evidence>
<comment type="cofactor">
    <cofactor evidence="1">
        <name>a divalent metal cation</name>
        <dbReference type="ChEBI" id="CHEBI:60240"/>
    </cofactor>
</comment>